<gene>
    <name evidence="3" type="ORF">EVOR1521_LOCUS23752</name>
</gene>
<dbReference type="CDD" id="cd00164">
    <property type="entry name" value="S1_like"/>
    <property type="match status" value="1"/>
</dbReference>
<dbReference type="PANTHER" id="PTHR10724">
    <property type="entry name" value="30S RIBOSOMAL PROTEIN S1"/>
    <property type="match status" value="1"/>
</dbReference>
<feature type="domain" description="S1 motif" evidence="2">
    <location>
        <begin position="410"/>
        <end position="466"/>
    </location>
</feature>
<dbReference type="GO" id="GO:0006412">
    <property type="term" value="P:translation"/>
    <property type="evidence" value="ECO:0007669"/>
    <property type="project" value="TreeGrafter"/>
</dbReference>
<dbReference type="AlphaFoldDB" id="A0AA36J6C7"/>
<dbReference type="SMART" id="SM00316">
    <property type="entry name" value="S1"/>
    <property type="match status" value="8"/>
</dbReference>
<dbReference type="PANTHER" id="PTHR10724:SF10">
    <property type="entry name" value="S1 RNA-BINDING DOMAIN-CONTAINING PROTEIN 1"/>
    <property type="match status" value="1"/>
</dbReference>
<name>A0AA36J6C7_9DINO</name>
<proteinExistence type="predicted"/>
<protein>
    <recommendedName>
        <fullName evidence="2">S1 motif domain-containing protein</fullName>
    </recommendedName>
</protein>
<feature type="domain" description="S1 motif" evidence="2">
    <location>
        <begin position="333"/>
        <end position="395"/>
    </location>
</feature>
<feature type="domain" description="S1 motif" evidence="2">
    <location>
        <begin position="183"/>
        <end position="245"/>
    </location>
</feature>
<sequence length="918" mass="99290">MARPGKGFLAPAGVVLIAAAAAYHIARLSPAFVAPPLLSETGRGAALRGASNLPKARGENRAGSLALGVSAAVLLIKAASFRRALRSQRTVLQAEKTPLEALAVGEKEFTGKVVRDAKIGVYVDIGAEKDALLPRNMVPKDKKYEEGETIEKLKIFELQTGDTPSTRKIRVTLGDLPTSRAEGDKVTGTVRSAVAFGVFVDIGMARDALAPSRFLPENPMAYKQGQELELEVISIEGDKVVVGVPGVSQDTKPTASVTLGQQVTGTVSNANEQYGVFFNIGLQRDALCLKNQLDKDISEYKEGDKVEGLRVAKIDGDKIEVTPRPLASEAKVGQTLDGTVVNIVKNGIFFDAGLSSDVLAPVALLRSGISEYSRGQVADLVVTQVQNDKVIVSDRDLKDVPTSLENLNRGQEVTGKVRKVEPMMGIFMDIGASKDALLRTKGIGARVLPKPIEEYKVGEEVPNLIILRADAASQTLEVVMPDAPLVETSLSMEDLTVGQEVEGTVSGTMAFGVFVDIGAERDALYALSQLENPLESYKSGQKLTGLRVSEVDAVRQRLAVTMRPTAGNLKDKEGTQVKGQVLKVMPFGVFFNIGASADALAPTSLLNSDLGSYKVGEEIELTISKVDVEGNRVTVSEKGAGEGAGATTTIAELEVGSKVKGVVRAVRDYGVFVDINLGRTDALMPNSMLGDVTSAAFQPNQEIEVWIARTDAAANRVTVSYVEPTADMRAQRGARKAGAKSTKESYIPEGFMIPDPKRHVEMLMGREELIDPEPTPWYEWEKKYPGFVKFQEKDQVIVISGAAHGFYGFKELVHSEQVHINIPKHLQKPDAKQPTKEELEIPLEAMPMPNYDSGIKPEIHTKYRQPPMNDPEWRWHDYMGPIKPMKWSLVVDQAGPFVPEEKPGKKKVAASEEGGDES</sequence>
<dbReference type="Gene3D" id="2.40.50.140">
    <property type="entry name" value="Nucleic acid-binding proteins"/>
    <property type="match status" value="6"/>
</dbReference>
<feature type="domain" description="S1 motif" evidence="2">
    <location>
        <begin position="574"/>
        <end position="638"/>
    </location>
</feature>
<evidence type="ECO:0000256" key="1">
    <source>
        <dbReference type="SAM" id="MobiDB-lite"/>
    </source>
</evidence>
<dbReference type="GO" id="GO:0003735">
    <property type="term" value="F:structural constituent of ribosome"/>
    <property type="evidence" value="ECO:0007669"/>
    <property type="project" value="TreeGrafter"/>
</dbReference>
<dbReference type="InterPro" id="IPR050437">
    <property type="entry name" value="Ribos_protein_bS1-like"/>
</dbReference>
<feature type="region of interest" description="Disordered" evidence="1">
    <location>
        <begin position="896"/>
        <end position="918"/>
    </location>
</feature>
<reference evidence="3" key="1">
    <citation type="submission" date="2023-08" db="EMBL/GenBank/DDBJ databases">
        <authorList>
            <person name="Chen Y."/>
            <person name="Shah S."/>
            <person name="Dougan E. K."/>
            <person name="Thang M."/>
            <person name="Chan C."/>
        </authorList>
    </citation>
    <scope>NUCLEOTIDE SEQUENCE</scope>
</reference>
<dbReference type="InterPro" id="IPR012340">
    <property type="entry name" value="NA-bd_OB-fold"/>
</dbReference>
<dbReference type="GO" id="GO:0003729">
    <property type="term" value="F:mRNA binding"/>
    <property type="evidence" value="ECO:0007669"/>
    <property type="project" value="TreeGrafter"/>
</dbReference>
<comment type="caution">
    <text evidence="3">The sequence shown here is derived from an EMBL/GenBank/DDBJ whole genome shotgun (WGS) entry which is preliminary data.</text>
</comment>
<dbReference type="SUPFAM" id="SSF50249">
    <property type="entry name" value="Nucleic acid-binding proteins"/>
    <property type="match status" value="6"/>
</dbReference>
<accession>A0AA36J6C7</accession>
<dbReference type="PROSITE" id="PS50126">
    <property type="entry name" value="S1"/>
    <property type="match status" value="7"/>
</dbReference>
<organism evidence="3 4">
    <name type="scientific">Effrenium voratum</name>
    <dbReference type="NCBI Taxonomy" id="2562239"/>
    <lineage>
        <taxon>Eukaryota</taxon>
        <taxon>Sar</taxon>
        <taxon>Alveolata</taxon>
        <taxon>Dinophyceae</taxon>
        <taxon>Suessiales</taxon>
        <taxon>Symbiodiniaceae</taxon>
        <taxon>Effrenium</taxon>
    </lineage>
</organism>
<feature type="domain" description="S1 motif" evidence="2">
    <location>
        <begin position="498"/>
        <end position="563"/>
    </location>
</feature>
<dbReference type="InterPro" id="IPR003029">
    <property type="entry name" value="S1_domain"/>
</dbReference>
<evidence type="ECO:0000313" key="3">
    <source>
        <dbReference type="EMBL" id="CAJ1400412.1"/>
    </source>
</evidence>
<feature type="domain" description="S1 motif" evidence="2">
    <location>
        <begin position="260"/>
        <end position="324"/>
    </location>
</feature>
<dbReference type="Pfam" id="PF00575">
    <property type="entry name" value="S1"/>
    <property type="match status" value="3"/>
</dbReference>
<dbReference type="EMBL" id="CAUJNA010003370">
    <property type="protein sequence ID" value="CAJ1400412.1"/>
    <property type="molecule type" value="Genomic_DNA"/>
</dbReference>
<evidence type="ECO:0000259" key="2">
    <source>
        <dbReference type="PROSITE" id="PS50126"/>
    </source>
</evidence>
<keyword evidence="4" id="KW-1185">Reference proteome</keyword>
<feature type="domain" description="S1 motif" evidence="2">
    <location>
        <begin position="656"/>
        <end position="722"/>
    </location>
</feature>
<evidence type="ECO:0000313" key="4">
    <source>
        <dbReference type="Proteomes" id="UP001178507"/>
    </source>
</evidence>
<dbReference type="Proteomes" id="UP001178507">
    <property type="component" value="Unassembled WGS sequence"/>
</dbReference>